<proteinExistence type="predicted"/>
<comment type="caution">
    <text evidence="1">The sequence shown here is derived from an EMBL/GenBank/DDBJ whole genome shotgun (WGS) entry which is preliminary data.</text>
</comment>
<dbReference type="Proteomes" id="UP000604046">
    <property type="component" value="Unassembled WGS sequence"/>
</dbReference>
<organism evidence="1 2">
    <name type="scientific">Symbiodinium natans</name>
    <dbReference type="NCBI Taxonomy" id="878477"/>
    <lineage>
        <taxon>Eukaryota</taxon>
        <taxon>Sar</taxon>
        <taxon>Alveolata</taxon>
        <taxon>Dinophyceae</taxon>
        <taxon>Suessiales</taxon>
        <taxon>Symbiodiniaceae</taxon>
        <taxon>Symbiodinium</taxon>
    </lineage>
</organism>
<keyword evidence="2" id="KW-1185">Reference proteome</keyword>
<evidence type="ECO:0000313" key="1">
    <source>
        <dbReference type="EMBL" id="CAE7596644.1"/>
    </source>
</evidence>
<accession>A0A812UXA5</accession>
<dbReference type="AlphaFoldDB" id="A0A812UXA5"/>
<evidence type="ECO:0000313" key="2">
    <source>
        <dbReference type="Proteomes" id="UP000604046"/>
    </source>
</evidence>
<protein>
    <submittedName>
        <fullName evidence="1">Uncharacterized protein</fullName>
    </submittedName>
</protein>
<reference evidence="1" key="1">
    <citation type="submission" date="2021-02" db="EMBL/GenBank/DDBJ databases">
        <authorList>
            <person name="Dougan E. K."/>
            <person name="Rhodes N."/>
            <person name="Thang M."/>
            <person name="Chan C."/>
        </authorList>
    </citation>
    <scope>NUCLEOTIDE SEQUENCE</scope>
</reference>
<sequence>MAEQRRWEALGEFQSFGNAALGGGVSGDVWGWVWAESEATCGLSVFPGHWKGFERKGGGRRLSAQKAAALQSYALLQGSHVSKKHQGAHLPAVHLISPHHCLMCQIAPD</sequence>
<gene>
    <name evidence="1" type="ORF">SNAT2548_LOCUS33946</name>
</gene>
<dbReference type="EMBL" id="CAJNDS010002786">
    <property type="protein sequence ID" value="CAE7596644.1"/>
    <property type="molecule type" value="Genomic_DNA"/>
</dbReference>
<name>A0A812UXA5_9DINO</name>